<evidence type="ECO:0000259" key="1">
    <source>
        <dbReference type="PROSITE" id="PS51462"/>
    </source>
</evidence>
<dbReference type="PANTHER" id="PTHR13622">
    <property type="entry name" value="THIAMIN PYROPHOSPHOKINASE"/>
    <property type="match status" value="1"/>
</dbReference>
<dbReference type="FunFam" id="3.90.79.10:FF:000019">
    <property type="entry name" value="Thiamin pyrophosphokinase, putative"/>
    <property type="match status" value="1"/>
</dbReference>
<dbReference type="OrthoDB" id="10261522at2759"/>
<accession>A0A1X6MHD4</accession>
<dbReference type="Gene3D" id="3.90.79.10">
    <property type="entry name" value="Nucleoside Triphosphate Pyrophosphohydrolase"/>
    <property type="match status" value="1"/>
</dbReference>
<dbReference type="PROSITE" id="PS51462">
    <property type="entry name" value="NUDIX"/>
    <property type="match status" value="1"/>
</dbReference>
<dbReference type="CDD" id="cd03676">
    <property type="entry name" value="NUDIX_Tnr3_like"/>
    <property type="match status" value="1"/>
</dbReference>
<protein>
    <recommendedName>
        <fullName evidence="1">Nudix hydrolase domain-containing protein</fullName>
    </recommendedName>
</protein>
<dbReference type="STRING" id="670580.A0A1X6MHD4"/>
<feature type="domain" description="Nudix hydrolase" evidence="1">
    <location>
        <begin position="161"/>
        <end position="317"/>
    </location>
</feature>
<sequence>MARPAPSRSSLDIVAACDNYRIDADRMSLTTWRLTAHPTFPAIGLLRAELVAQLRAEDAKGSVPAWEFATHECRQVVGFSSHIHGPSARTRVMKELCERWREEGRWPDVIGPRKWRNEMYAVYRNPFGVHDEVLIDDTDDDEANYAFMMERSACALFGVVTYGVHMSIFEEDEHRHGALDSCRMWVPMRSRSKQTWPGYLDNTVAGGIPCGLGAFESLVKESMEEASLAEDVVRMHARVAGTISYFFRTSAGWLQPEIQYVYDLRIPSGADPEAYKPTPLDGEVESFDLLPLAEIVSRMQQGLFKPNTALVILDFMIRHGYLTPEDEPDYQEIVTRLHGRLEYEQW</sequence>
<dbReference type="InterPro" id="IPR015797">
    <property type="entry name" value="NUDIX_hydrolase-like_dom_sf"/>
</dbReference>
<dbReference type="Proteomes" id="UP000194127">
    <property type="component" value="Unassembled WGS sequence"/>
</dbReference>
<gene>
    <name evidence="2" type="ORF">POSPLADRAFT_1063443</name>
</gene>
<dbReference type="SUPFAM" id="SSF55811">
    <property type="entry name" value="Nudix"/>
    <property type="match status" value="1"/>
</dbReference>
<name>A0A1X6MHD4_9APHY</name>
<dbReference type="PANTHER" id="PTHR13622:SF8">
    <property type="entry name" value="THIAMIN PYROPHOSPHOKINASE 1"/>
    <property type="match status" value="1"/>
</dbReference>
<dbReference type="GO" id="GO:0044715">
    <property type="term" value="F:8-oxo-dGDP phosphatase activity"/>
    <property type="evidence" value="ECO:0007669"/>
    <property type="project" value="UniProtKB-ARBA"/>
</dbReference>
<dbReference type="AlphaFoldDB" id="A0A1X6MHD4"/>
<keyword evidence="3" id="KW-1185">Reference proteome</keyword>
<dbReference type="RefSeq" id="XP_024332628.1">
    <property type="nucleotide sequence ID" value="XM_024481666.1"/>
</dbReference>
<evidence type="ECO:0000313" key="3">
    <source>
        <dbReference type="Proteomes" id="UP000194127"/>
    </source>
</evidence>
<dbReference type="GeneID" id="36326616"/>
<reference evidence="2 3" key="1">
    <citation type="submission" date="2017-04" db="EMBL/GenBank/DDBJ databases">
        <title>Genome Sequence of the Model Brown-Rot Fungus Postia placenta SB12.</title>
        <authorList>
            <consortium name="DOE Joint Genome Institute"/>
            <person name="Gaskell J."/>
            <person name="Kersten P."/>
            <person name="Larrondo L.F."/>
            <person name="Canessa P."/>
            <person name="Martinez D."/>
            <person name="Hibbett D."/>
            <person name="Schmoll M."/>
            <person name="Kubicek C.P."/>
            <person name="Martinez A.T."/>
            <person name="Yadav J."/>
            <person name="Master E."/>
            <person name="Magnuson J.K."/>
            <person name="James T."/>
            <person name="Yaver D."/>
            <person name="Berka R."/>
            <person name="Labutti K."/>
            <person name="Lipzen A."/>
            <person name="Aerts A."/>
            <person name="Barry K."/>
            <person name="Henrissat B."/>
            <person name="Blanchette R."/>
            <person name="Grigoriev I."/>
            <person name="Cullen D."/>
        </authorList>
    </citation>
    <scope>NUCLEOTIDE SEQUENCE [LARGE SCALE GENOMIC DNA]</scope>
    <source>
        <strain evidence="2 3">MAD-698-R-SB12</strain>
    </source>
</reference>
<organism evidence="2 3">
    <name type="scientific">Postia placenta MAD-698-R-SB12</name>
    <dbReference type="NCBI Taxonomy" id="670580"/>
    <lineage>
        <taxon>Eukaryota</taxon>
        <taxon>Fungi</taxon>
        <taxon>Dikarya</taxon>
        <taxon>Basidiomycota</taxon>
        <taxon>Agaricomycotina</taxon>
        <taxon>Agaricomycetes</taxon>
        <taxon>Polyporales</taxon>
        <taxon>Adustoporiaceae</taxon>
        <taxon>Rhodonia</taxon>
    </lineage>
</organism>
<dbReference type="InterPro" id="IPR000086">
    <property type="entry name" value="NUDIX_hydrolase_dom"/>
</dbReference>
<dbReference type="EMBL" id="KZ110882">
    <property type="protein sequence ID" value="OSX55834.1"/>
    <property type="molecule type" value="Genomic_DNA"/>
</dbReference>
<proteinExistence type="predicted"/>
<evidence type="ECO:0000313" key="2">
    <source>
        <dbReference type="EMBL" id="OSX55834.1"/>
    </source>
</evidence>